<dbReference type="GO" id="GO:0065002">
    <property type="term" value="P:intracellular protein transmembrane transport"/>
    <property type="evidence" value="ECO:0007669"/>
    <property type="project" value="TreeGrafter"/>
</dbReference>
<keyword evidence="5" id="KW-0811">Translocation</keyword>
<comment type="subunit">
    <text evidence="5">Forms a complex with TatA.</text>
</comment>
<feature type="transmembrane region" description="Helical" evidence="5">
    <location>
        <begin position="242"/>
        <end position="262"/>
    </location>
</feature>
<evidence type="ECO:0000256" key="3">
    <source>
        <dbReference type="ARBA" id="ARBA00022989"/>
    </source>
</evidence>
<proteinExistence type="inferred from homology"/>
<protein>
    <recommendedName>
        <fullName evidence="5">Sec-independent protein translocase protein TatC</fullName>
    </recommendedName>
</protein>
<evidence type="ECO:0000313" key="6">
    <source>
        <dbReference type="EMBL" id="HGI44186.1"/>
    </source>
</evidence>
<name>A0A7C4FC83_THEPE</name>
<feature type="transmembrane region" description="Helical" evidence="5">
    <location>
        <begin position="98"/>
        <end position="116"/>
    </location>
</feature>
<comment type="similarity">
    <text evidence="5">Belongs to the TatC family.</text>
</comment>
<organism evidence="6">
    <name type="scientific">Thermofilum pendens</name>
    <dbReference type="NCBI Taxonomy" id="2269"/>
    <lineage>
        <taxon>Archaea</taxon>
        <taxon>Thermoproteota</taxon>
        <taxon>Thermoprotei</taxon>
        <taxon>Thermofilales</taxon>
        <taxon>Thermofilaceae</taxon>
        <taxon>Thermofilum</taxon>
    </lineage>
</organism>
<feature type="transmembrane region" description="Helical" evidence="5">
    <location>
        <begin position="137"/>
        <end position="166"/>
    </location>
</feature>
<feature type="transmembrane region" description="Helical" evidence="5">
    <location>
        <begin position="20"/>
        <end position="39"/>
    </location>
</feature>
<comment type="caution">
    <text evidence="6">The sequence shown here is derived from an EMBL/GenBank/DDBJ whole genome shotgun (WGS) entry which is preliminary data.</text>
</comment>
<dbReference type="PRINTS" id="PR01840">
    <property type="entry name" value="TATCFAMILY"/>
</dbReference>
<keyword evidence="2 5" id="KW-0812">Transmembrane</keyword>
<evidence type="ECO:0000256" key="2">
    <source>
        <dbReference type="ARBA" id="ARBA00022692"/>
    </source>
</evidence>
<keyword evidence="3 5" id="KW-1133">Transmembrane helix</keyword>
<dbReference type="AlphaFoldDB" id="A0A7C4FC83"/>
<dbReference type="GO" id="GO:0033281">
    <property type="term" value="C:TAT protein transport complex"/>
    <property type="evidence" value="ECO:0007669"/>
    <property type="project" value="UniProtKB-UniRule"/>
</dbReference>
<feature type="transmembrane region" description="Helical" evidence="5">
    <location>
        <begin position="186"/>
        <end position="208"/>
    </location>
</feature>
<comment type="function">
    <text evidence="5">Part of the twin-arginine translocation (Tat) system that transports large folded proteins containing a characteristic twin-arginine motif in their signal peptide across membranes.</text>
</comment>
<reference evidence="6" key="1">
    <citation type="journal article" date="2020" name="mSystems">
        <title>Genome- and Community-Level Interaction Insights into Carbon Utilization and Element Cycling Functions of Hydrothermarchaeota in Hydrothermal Sediment.</title>
        <authorList>
            <person name="Zhou Z."/>
            <person name="Liu Y."/>
            <person name="Xu W."/>
            <person name="Pan J."/>
            <person name="Luo Z.H."/>
            <person name="Li M."/>
        </authorList>
    </citation>
    <scope>NUCLEOTIDE SEQUENCE [LARGE SCALE GENOMIC DNA]</scope>
    <source>
        <strain evidence="6">SpSt-735</strain>
    </source>
</reference>
<gene>
    <name evidence="5" type="primary">tatC</name>
    <name evidence="6" type="ORF">ENV17_07365</name>
</gene>
<feature type="transmembrane region" description="Helical" evidence="5">
    <location>
        <begin position="74"/>
        <end position="92"/>
    </location>
</feature>
<evidence type="ECO:0000256" key="1">
    <source>
        <dbReference type="ARBA" id="ARBA00004141"/>
    </source>
</evidence>
<evidence type="ECO:0000256" key="4">
    <source>
        <dbReference type="ARBA" id="ARBA00023136"/>
    </source>
</evidence>
<keyword evidence="5" id="KW-0653">Protein transport</keyword>
<dbReference type="Pfam" id="PF00902">
    <property type="entry name" value="TatC"/>
    <property type="match status" value="1"/>
</dbReference>
<dbReference type="HAMAP" id="MF_00902">
    <property type="entry name" value="TatC"/>
    <property type="match status" value="1"/>
</dbReference>
<sequence>MSELPEKPLMEHVYDLLETLRRILIAAVAFMIVTLFAPIPWLLPSYQPVAFYLMNLTNSYMLSFEQNPFARPLATLFGVNSGNVILIAHGWFDSLNAAVMLMALLAVVVLSPYMAYEIYRFVEPGLYPHEKRVVKRYMALGLGLFLAGVAYGYFVVMPIAFVVGVWLATLGGAATLFSIRDFYGNILLGCIATGVFFTFPLAVLTLNRIGVVSYETLSKHWRYVVFATFAVLVAVTPDPTPFSALALGAPFVALYFLSMWLVKKSEKKSV</sequence>
<keyword evidence="4 5" id="KW-0472">Membrane</keyword>
<dbReference type="PANTHER" id="PTHR30371">
    <property type="entry name" value="SEC-INDEPENDENT PROTEIN TRANSLOCASE PROTEIN TATC"/>
    <property type="match status" value="1"/>
</dbReference>
<keyword evidence="5" id="KW-0813">Transport</keyword>
<dbReference type="EMBL" id="DTFI01000207">
    <property type="protein sequence ID" value="HGI44186.1"/>
    <property type="molecule type" value="Genomic_DNA"/>
</dbReference>
<evidence type="ECO:0000256" key="5">
    <source>
        <dbReference type="HAMAP-Rule" id="MF_00902"/>
    </source>
</evidence>
<dbReference type="GO" id="GO:0009977">
    <property type="term" value="F:proton motive force dependent protein transmembrane transporter activity"/>
    <property type="evidence" value="ECO:0007669"/>
    <property type="project" value="TreeGrafter"/>
</dbReference>
<accession>A0A7C4FC83</accession>
<comment type="subcellular location">
    <subcellularLocation>
        <location evidence="5">Cell membrane</location>
        <topology evidence="5">Multi-pass membrane protein</topology>
    </subcellularLocation>
    <subcellularLocation>
        <location evidence="1">Membrane</location>
        <topology evidence="1">Multi-pass membrane protein</topology>
    </subcellularLocation>
</comment>
<dbReference type="PANTHER" id="PTHR30371:SF0">
    <property type="entry name" value="SEC-INDEPENDENT PROTEIN TRANSLOCASE PROTEIN TATC, CHLOROPLASTIC-RELATED"/>
    <property type="match status" value="1"/>
</dbReference>
<dbReference type="GO" id="GO:0043953">
    <property type="term" value="P:protein transport by the Tat complex"/>
    <property type="evidence" value="ECO:0007669"/>
    <property type="project" value="UniProtKB-UniRule"/>
</dbReference>
<keyword evidence="5" id="KW-1003">Cell membrane</keyword>
<feature type="transmembrane region" description="Helical" evidence="5">
    <location>
        <begin position="220"/>
        <end position="236"/>
    </location>
</feature>
<dbReference type="InterPro" id="IPR002033">
    <property type="entry name" value="TatC"/>
</dbReference>